<proteinExistence type="predicted"/>
<gene>
    <name evidence="6" type="ORF">A9R00_04415</name>
</gene>
<dbReference type="Pfam" id="PF03486">
    <property type="entry name" value="HI0933_like"/>
    <property type="match status" value="1"/>
</dbReference>
<dbReference type="Gene3D" id="3.50.50.60">
    <property type="entry name" value="FAD/NAD(P)-binding domain"/>
    <property type="match status" value="1"/>
</dbReference>
<dbReference type="PRINTS" id="PR00411">
    <property type="entry name" value="PNDRDTASEI"/>
</dbReference>
<feature type="domain" description="RsdA/BaiN/AoA(So)-like insert" evidence="5">
    <location>
        <begin position="194"/>
        <end position="356"/>
    </location>
</feature>
<sequence length="411" mass="45399">MVNAVHYDVIIIGAGAAGLMCAAIAGQRGRSVLVLDHANKAGKKILMSGGGRCNFTNYYVEPDRYLCHNPHFCKSALSRYSQWDFISLVDKHAIPYHEKQLGELFCDNKASDILEMLLNECDQAGVKVQLKTSVDTIQSLAAESNHYKLSTNEGEYSCESLVVATGGLSIPTLGASGFGYQIAEQFKLKTYKTRAGLVPFTITNQLKDICIELSGSSCEVTMECHGQSFRGNMLFTHRGLSGPAVLQISSYWQAGDSLTINLLPDIELAQVLRETQHERPKLSLKKFIAQWLTQKMSEQLVEFFLKDLLKTTELFKQGMPQTLSELNAEQMDAIASHFNAWQLMPSGTEGYRTAEVTLGGIDTDEVSSKTMMAKNQQGLYFIGEVLDVTGHLGGFNFQWAWASGWAAAQYV</sequence>
<name>A0A1Y5HTW4_OLEAN</name>
<keyword evidence="3" id="KW-0274">FAD</keyword>
<dbReference type="Gene3D" id="1.10.8.260">
    <property type="entry name" value="HI0933 insert domain-like"/>
    <property type="match status" value="1"/>
</dbReference>
<comment type="cofactor">
    <cofactor evidence="1">
        <name>FAD</name>
        <dbReference type="ChEBI" id="CHEBI:57692"/>
    </cofactor>
</comment>
<comment type="caution">
    <text evidence="6">The sequence shown here is derived from an EMBL/GenBank/DDBJ whole genome shotgun (WGS) entry which is preliminary data.</text>
</comment>
<evidence type="ECO:0000313" key="7">
    <source>
        <dbReference type="Proteomes" id="UP000227088"/>
    </source>
</evidence>
<dbReference type="EMBL" id="MABE01000258">
    <property type="protein sequence ID" value="OUS40748.1"/>
    <property type="molecule type" value="Genomic_DNA"/>
</dbReference>
<evidence type="ECO:0000256" key="2">
    <source>
        <dbReference type="ARBA" id="ARBA00022630"/>
    </source>
</evidence>
<accession>A0A1Y5HTW4</accession>
<evidence type="ECO:0008006" key="8">
    <source>
        <dbReference type="Google" id="ProtNLM"/>
    </source>
</evidence>
<protein>
    <recommendedName>
        <fullName evidence="8">Flavoprotein</fullName>
    </recommendedName>
</protein>
<evidence type="ECO:0000256" key="1">
    <source>
        <dbReference type="ARBA" id="ARBA00001974"/>
    </source>
</evidence>
<reference evidence="7" key="1">
    <citation type="journal article" date="2017" name="Proc. Natl. Acad. Sci. U.S.A.">
        <title>Simulation of Deepwater Horizon oil plume reveals substrate specialization within a complex community of hydrocarbon degraders.</title>
        <authorList>
            <person name="Hu P."/>
            <person name="Dubinsky E.A."/>
            <person name="Probst A.J."/>
            <person name="Wang J."/>
            <person name="Sieber C.M.K."/>
            <person name="Tom L.M."/>
            <person name="Gardinali P."/>
            <person name="Banfield J.F."/>
            <person name="Atlas R.M."/>
            <person name="Andersen G.L."/>
        </authorList>
    </citation>
    <scope>NUCLEOTIDE SEQUENCE [LARGE SCALE GENOMIC DNA]</scope>
</reference>
<dbReference type="InterPro" id="IPR036188">
    <property type="entry name" value="FAD/NAD-bd_sf"/>
</dbReference>
<evidence type="ECO:0000313" key="6">
    <source>
        <dbReference type="EMBL" id="OUS40748.1"/>
    </source>
</evidence>
<dbReference type="PRINTS" id="PR00368">
    <property type="entry name" value="FADPNR"/>
</dbReference>
<dbReference type="PANTHER" id="PTHR42887">
    <property type="entry name" value="OS12G0638800 PROTEIN"/>
    <property type="match status" value="1"/>
</dbReference>
<dbReference type="AlphaFoldDB" id="A0A1Y5HTW4"/>
<dbReference type="InterPro" id="IPR055178">
    <property type="entry name" value="RsdA/BaiN/AoA(So)-like_dom"/>
</dbReference>
<evidence type="ECO:0000259" key="4">
    <source>
        <dbReference type="Pfam" id="PF03486"/>
    </source>
</evidence>
<dbReference type="InterPro" id="IPR057661">
    <property type="entry name" value="RsdA/BaiN/AoA(So)_Rossmann"/>
</dbReference>
<dbReference type="InterPro" id="IPR004792">
    <property type="entry name" value="BaiN-like"/>
</dbReference>
<dbReference type="InterPro" id="IPR023166">
    <property type="entry name" value="BaiN-like_dom_sf"/>
</dbReference>
<keyword evidence="2" id="KW-0285">Flavoprotein</keyword>
<dbReference type="SUPFAM" id="SSF160996">
    <property type="entry name" value="HI0933 insert domain-like"/>
    <property type="match status" value="1"/>
</dbReference>
<dbReference type="NCBIfam" id="TIGR00275">
    <property type="entry name" value="aminoacetone oxidase family FAD-binding enzyme"/>
    <property type="match status" value="1"/>
</dbReference>
<dbReference type="Proteomes" id="UP000227088">
    <property type="component" value="Unassembled WGS sequence"/>
</dbReference>
<dbReference type="PANTHER" id="PTHR42887:SF2">
    <property type="entry name" value="OS12G0638800 PROTEIN"/>
    <property type="match status" value="1"/>
</dbReference>
<dbReference type="Gene3D" id="2.40.30.10">
    <property type="entry name" value="Translation factors"/>
    <property type="match status" value="1"/>
</dbReference>
<dbReference type="SUPFAM" id="SSF51905">
    <property type="entry name" value="FAD/NAD(P)-binding domain"/>
    <property type="match status" value="1"/>
</dbReference>
<evidence type="ECO:0000259" key="5">
    <source>
        <dbReference type="Pfam" id="PF22780"/>
    </source>
</evidence>
<evidence type="ECO:0000256" key="3">
    <source>
        <dbReference type="ARBA" id="ARBA00022827"/>
    </source>
</evidence>
<feature type="domain" description="RsdA/BaiN/AoA(So)-like Rossmann fold-like" evidence="4">
    <location>
        <begin position="8"/>
        <end position="409"/>
    </location>
</feature>
<organism evidence="6 7">
    <name type="scientific">Oleispira antarctica</name>
    <dbReference type="NCBI Taxonomy" id="188908"/>
    <lineage>
        <taxon>Bacteria</taxon>
        <taxon>Pseudomonadati</taxon>
        <taxon>Pseudomonadota</taxon>
        <taxon>Gammaproteobacteria</taxon>
        <taxon>Oceanospirillales</taxon>
        <taxon>Oceanospirillaceae</taxon>
        <taxon>Oleispira</taxon>
    </lineage>
</organism>
<dbReference type="Pfam" id="PF22780">
    <property type="entry name" value="HI0933_like_1st"/>
    <property type="match status" value="1"/>
</dbReference>